<dbReference type="InterPro" id="IPR009072">
    <property type="entry name" value="Histone-fold"/>
</dbReference>
<dbReference type="Pfam" id="PF00125">
    <property type="entry name" value="Histone"/>
    <property type="match status" value="1"/>
</dbReference>
<organism evidence="3 4">
    <name type="scientific">Parascaris univalens</name>
    <name type="common">Nematode worm</name>
    <dbReference type="NCBI Taxonomy" id="6257"/>
    <lineage>
        <taxon>Eukaryota</taxon>
        <taxon>Metazoa</taxon>
        <taxon>Ecdysozoa</taxon>
        <taxon>Nematoda</taxon>
        <taxon>Chromadorea</taxon>
        <taxon>Rhabditida</taxon>
        <taxon>Spirurina</taxon>
        <taxon>Ascaridomorpha</taxon>
        <taxon>Ascaridoidea</taxon>
        <taxon>Ascarididae</taxon>
        <taxon>Parascaris</taxon>
    </lineage>
</organism>
<dbReference type="PANTHER" id="PTHR23428">
    <property type="entry name" value="HISTONE H2B"/>
    <property type="match status" value="1"/>
</dbReference>
<feature type="domain" description="Core Histone H2A/H2B/H3" evidence="2">
    <location>
        <begin position="1"/>
        <end position="42"/>
    </location>
</feature>
<protein>
    <submittedName>
        <fullName evidence="4">Histone H2A/H2B/H3 domain-containing protein</fullName>
    </submittedName>
</protein>
<dbReference type="PRINTS" id="PR00621">
    <property type="entry name" value="HISTONEH2B"/>
</dbReference>
<dbReference type="Gene3D" id="1.10.20.10">
    <property type="entry name" value="Histone, subunit A"/>
    <property type="match status" value="1"/>
</dbReference>
<keyword evidence="3" id="KW-1185">Reference proteome</keyword>
<dbReference type="GO" id="GO:0003677">
    <property type="term" value="F:DNA binding"/>
    <property type="evidence" value="ECO:0007669"/>
    <property type="project" value="InterPro"/>
</dbReference>
<evidence type="ECO:0000313" key="4">
    <source>
        <dbReference type="WBParaSite" id="PgR012_g076_t01"/>
    </source>
</evidence>
<reference evidence="4" key="1">
    <citation type="submission" date="2022-11" db="UniProtKB">
        <authorList>
            <consortium name="WormBaseParasite"/>
        </authorList>
    </citation>
    <scope>IDENTIFICATION</scope>
</reference>
<evidence type="ECO:0000256" key="1">
    <source>
        <dbReference type="ARBA" id="ARBA00006846"/>
    </source>
</evidence>
<dbReference type="SMART" id="SM00427">
    <property type="entry name" value="H2B"/>
    <property type="match status" value="1"/>
</dbReference>
<dbReference type="SUPFAM" id="SSF47113">
    <property type="entry name" value="Histone-fold"/>
    <property type="match status" value="1"/>
</dbReference>
<sequence length="53" mass="5901">MSIMNSLINEILERDATEASRITRYSKRSTVSSREIQTVVRLTLPGGLANHAI</sequence>
<dbReference type="Proteomes" id="UP000887569">
    <property type="component" value="Unplaced"/>
</dbReference>
<accession>A0A915APQ1</accession>
<evidence type="ECO:0000313" key="3">
    <source>
        <dbReference type="Proteomes" id="UP000887569"/>
    </source>
</evidence>
<evidence type="ECO:0000259" key="2">
    <source>
        <dbReference type="Pfam" id="PF00125"/>
    </source>
</evidence>
<dbReference type="GO" id="GO:0046982">
    <property type="term" value="F:protein heterodimerization activity"/>
    <property type="evidence" value="ECO:0007669"/>
    <property type="project" value="InterPro"/>
</dbReference>
<dbReference type="InterPro" id="IPR000558">
    <property type="entry name" value="Histone_H2B"/>
</dbReference>
<dbReference type="InterPro" id="IPR007125">
    <property type="entry name" value="H2A/H2B/H3"/>
</dbReference>
<proteinExistence type="inferred from homology"/>
<dbReference type="GO" id="GO:0000786">
    <property type="term" value="C:nucleosome"/>
    <property type="evidence" value="ECO:0007669"/>
    <property type="project" value="InterPro"/>
</dbReference>
<dbReference type="AlphaFoldDB" id="A0A915APQ1"/>
<dbReference type="WBParaSite" id="PgR012_g076_t01">
    <property type="protein sequence ID" value="PgR012_g076_t01"/>
    <property type="gene ID" value="PgR012_g076"/>
</dbReference>
<dbReference type="GO" id="GO:0030527">
    <property type="term" value="F:structural constituent of chromatin"/>
    <property type="evidence" value="ECO:0007669"/>
    <property type="project" value="InterPro"/>
</dbReference>
<name>A0A915APQ1_PARUN</name>
<comment type="similarity">
    <text evidence="1">Belongs to the histone H2B family.</text>
</comment>